<dbReference type="Proteomes" id="UP000751190">
    <property type="component" value="Unassembled WGS sequence"/>
</dbReference>
<feature type="signal peptide" evidence="2">
    <location>
        <begin position="1"/>
        <end position="19"/>
    </location>
</feature>
<sequence>MLALLAFCASAHVAPRASALRPRVPLATPRIAPAMALIDPVLVDVARDRTVAALEATAAAIKSMPTVDVVLPQVVHGALGYGARTAEWLAASPDAAFGVGFGGALLLLFAVAKPMLDGAPYASGATAYTPEKAERYYGKRAPLVAARLVRLATLTAAFNIKLLLDWRLGNTEKNEKERAKEALVLCTQLGPTFIKLGQALSIRTDLIPEAYALELRALQDAVPPFDSERAREIMRHELNVQDLSAVFAKISDKPLASASIGQVYKATLKDGREVAVKVQRPNILSEIALDLFVLRLLAPWQVRVSNALSGQKTFPEDIKLARALVDEWGRGFVAETDYIYEAQNTETFVKAMQNRGLDAVTAPIVVRNLSTRKVLVTEWVDGTRLDRDKSPDVPRLCAVAINAYLTMLLDTGCLHCDPHPGNLLRTRDGRLCILDWGMTLPVPNDLQYSLIEFIAHVNAEDLDSIPQDFVNLGFTPPDKLEQVKTSGMTEGVSFVLRQLGKGGGPKKMGERVLEELKERYGDDLTADQLREKAREEMRAKVEEQLRSEGVNVQGVTNVVEEMSRRNRDLFNVPPYILYVSRAFATLEGIGLTVSDDYSIVKQAFPYLSRRLLTDNSPRAKAALRSMIYGSSDERSLIAAPAVQAPAKVKASVYGWDKPISSGGSPRGLAKLLEMSDGFASYTASTVDTDGDEGAREAQEALVELLTSEDGGYVQELLLEEAARLADAVVRERIAQAAAWGPAEALGAMLRAPKRFFAQTLPFALPGPLAAPADMLDELAGLIPSLAAPDEGDRATLDTLDKVWTKLAPRLRAQQEAREVATGVRAEGAAGGALNEMLSPIDELLGPLGLSADRLWPELSDPTSALRRQLPRIGNLSRKFGVALLRRVAARVELDGHTERARPLARAFSEVFSERAATLATSLEGEPATVAVLGASAQDAPLAAVTVVQSSQASARALSTPKA</sequence>
<comment type="caution">
    <text evidence="4">The sequence shown here is derived from an EMBL/GenBank/DDBJ whole genome shotgun (WGS) entry which is preliminary data.</text>
</comment>
<dbReference type="InterPro" id="IPR050154">
    <property type="entry name" value="UbiB_kinase"/>
</dbReference>
<name>A0A8J5XZ15_DIALT</name>
<proteinExistence type="inferred from homology"/>
<reference evidence="4" key="1">
    <citation type="submission" date="2021-05" db="EMBL/GenBank/DDBJ databases">
        <title>The genome of the haptophyte Pavlova lutheri (Diacronema luteri, Pavlovales) - a model for lipid biosynthesis in eukaryotic algae.</title>
        <authorList>
            <person name="Hulatt C.J."/>
            <person name="Posewitz M.C."/>
        </authorList>
    </citation>
    <scope>NUCLEOTIDE SEQUENCE</scope>
    <source>
        <strain evidence="4">NIVA-4/92</strain>
    </source>
</reference>
<gene>
    <name evidence="4" type="ORF">KFE25_007167</name>
</gene>
<dbReference type="InterPro" id="IPR011009">
    <property type="entry name" value="Kinase-like_dom_sf"/>
</dbReference>
<protein>
    <recommendedName>
        <fullName evidence="3">ABC1 atypical kinase-like domain-containing protein</fullName>
    </recommendedName>
</protein>
<feature type="chain" id="PRO_5035177493" description="ABC1 atypical kinase-like domain-containing protein" evidence="2">
    <location>
        <begin position="20"/>
        <end position="962"/>
    </location>
</feature>
<dbReference type="SUPFAM" id="SSF56112">
    <property type="entry name" value="Protein kinase-like (PK-like)"/>
    <property type="match status" value="1"/>
</dbReference>
<keyword evidence="5" id="KW-1185">Reference proteome</keyword>
<evidence type="ECO:0000256" key="2">
    <source>
        <dbReference type="SAM" id="SignalP"/>
    </source>
</evidence>
<evidence type="ECO:0000313" key="5">
    <source>
        <dbReference type="Proteomes" id="UP000751190"/>
    </source>
</evidence>
<dbReference type="InterPro" id="IPR004147">
    <property type="entry name" value="ABC1_dom"/>
</dbReference>
<keyword evidence="2" id="KW-0732">Signal</keyword>
<dbReference type="EMBL" id="JAGTXO010000005">
    <property type="protein sequence ID" value="KAG8468115.1"/>
    <property type="molecule type" value="Genomic_DNA"/>
</dbReference>
<dbReference type="PANTHER" id="PTHR10566">
    <property type="entry name" value="CHAPERONE-ACTIVITY OF BC1 COMPLEX CABC1 -RELATED"/>
    <property type="match status" value="1"/>
</dbReference>
<comment type="similarity">
    <text evidence="1">Belongs to the protein kinase superfamily. ADCK protein kinase family.</text>
</comment>
<evidence type="ECO:0000256" key="1">
    <source>
        <dbReference type="ARBA" id="ARBA00009670"/>
    </source>
</evidence>
<dbReference type="PANTHER" id="PTHR10566:SF118">
    <property type="entry name" value="PROTEIN KINASE DOMAIN-CONTAINING PROTEIN"/>
    <property type="match status" value="1"/>
</dbReference>
<dbReference type="Pfam" id="PF03109">
    <property type="entry name" value="ABC1"/>
    <property type="match status" value="1"/>
</dbReference>
<dbReference type="OMA" id="AGMDEWA"/>
<accession>A0A8J5XZ15</accession>
<dbReference type="OrthoDB" id="427480at2759"/>
<organism evidence="4 5">
    <name type="scientific">Diacronema lutheri</name>
    <name type="common">Unicellular marine alga</name>
    <name type="synonym">Monochrysis lutheri</name>
    <dbReference type="NCBI Taxonomy" id="2081491"/>
    <lineage>
        <taxon>Eukaryota</taxon>
        <taxon>Haptista</taxon>
        <taxon>Haptophyta</taxon>
        <taxon>Pavlovophyceae</taxon>
        <taxon>Pavlovales</taxon>
        <taxon>Pavlovaceae</taxon>
        <taxon>Diacronema</taxon>
    </lineage>
</organism>
<evidence type="ECO:0000259" key="3">
    <source>
        <dbReference type="Pfam" id="PF03109"/>
    </source>
</evidence>
<evidence type="ECO:0000313" key="4">
    <source>
        <dbReference type="EMBL" id="KAG8468115.1"/>
    </source>
</evidence>
<feature type="domain" description="ABC1 atypical kinase-like" evidence="3">
    <location>
        <begin position="218"/>
        <end position="465"/>
    </location>
</feature>
<dbReference type="CDD" id="cd05121">
    <property type="entry name" value="ABC1_ADCK3-like"/>
    <property type="match status" value="1"/>
</dbReference>
<dbReference type="AlphaFoldDB" id="A0A8J5XZ15"/>